<dbReference type="InterPro" id="IPR029044">
    <property type="entry name" value="Nucleotide-diphossugar_trans"/>
</dbReference>
<dbReference type="Pfam" id="PF00535">
    <property type="entry name" value="Glycos_transf_2"/>
    <property type="match status" value="1"/>
</dbReference>
<dbReference type="Gene3D" id="3.90.550.10">
    <property type="entry name" value="Spore Coat Polysaccharide Biosynthesis Protein SpsA, Chain A"/>
    <property type="match status" value="1"/>
</dbReference>
<feature type="domain" description="Glycosyltransferase 2-like" evidence="1">
    <location>
        <begin position="4"/>
        <end position="114"/>
    </location>
</feature>
<reference evidence="2 3" key="1">
    <citation type="submission" date="2016-12" db="EMBL/GenBank/DDBJ databases">
        <authorList>
            <person name="Song W.-J."/>
            <person name="Kurnit D.M."/>
        </authorList>
    </citation>
    <scope>NUCLEOTIDE SEQUENCE [LARGE SCALE GENOMIC DNA]</scope>
    <source>
        <strain evidence="2 3">DSM 14810</strain>
    </source>
</reference>
<organism evidence="2 3">
    <name type="scientific">Butyrivibrio hungatei DSM 14810</name>
    <dbReference type="NCBI Taxonomy" id="1121132"/>
    <lineage>
        <taxon>Bacteria</taxon>
        <taxon>Bacillati</taxon>
        <taxon>Bacillota</taxon>
        <taxon>Clostridia</taxon>
        <taxon>Lachnospirales</taxon>
        <taxon>Lachnospiraceae</taxon>
        <taxon>Butyrivibrio</taxon>
    </lineage>
</organism>
<dbReference type="PANTHER" id="PTHR22916:SF3">
    <property type="entry name" value="UDP-GLCNAC:BETAGAL BETA-1,3-N-ACETYLGLUCOSAMINYLTRANSFERASE-LIKE PROTEIN 1"/>
    <property type="match status" value="1"/>
</dbReference>
<dbReference type="GO" id="GO:0016758">
    <property type="term" value="F:hexosyltransferase activity"/>
    <property type="evidence" value="ECO:0007669"/>
    <property type="project" value="UniProtKB-ARBA"/>
</dbReference>
<dbReference type="RefSeq" id="WP_072700460.1">
    <property type="nucleotide sequence ID" value="NZ_FRDH01000003.1"/>
</dbReference>
<gene>
    <name evidence="2" type="ORF">SAMN02745247_00324</name>
</gene>
<dbReference type="InterPro" id="IPR001173">
    <property type="entry name" value="Glyco_trans_2-like"/>
</dbReference>
<evidence type="ECO:0000313" key="3">
    <source>
        <dbReference type="Proteomes" id="UP000184097"/>
    </source>
</evidence>
<dbReference type="PANTHER" id="PTHR22916">
    <property type="entry name" value="GLYCOSYLTRANSFERASE"/>
    <property type="match status" value="1"/>
</dbReference>
<dbReference type="AlphaFoldDB" id="A0A1M7RTU2"/>
<proteinExistence type="predicted"/>
<dbReference type="CDD" id="cd04196">
    <property type="entry name" value="GT_2_like_d"/>
    <property type="match status" value="1"/>
</dbReference>
<accession>A0A1M7RTU2</accession>
<dbReference type="Proteomes" id="UP000184097">
    <property type="component" value="Unassembled WGS sequence"/>
</dbReference>
<evidence type="ECO:0000313" key="2">
    <source>
        <dbReference type="EMBL" id="SHN49556.1"/>
    </source>
</evidence>
<dbReference type="EMBL" id="FRDH01000003">
    <property type="protein sequence ID" value="SHN49556.1"/>
    <property type="molecule type" value="Genomic_DNA"/>
</dbReference>
<protein>
    <submittedName>
        <fullName evidence="2">Rhamnosyltransferase</fullName>
    </submittedName>
</protein>
<sequence>MLAVLMATYNGEKYICQAIESIMHQNYDDYCLYIHDDGSSDSTEEIIGEYEREFPDKIKVIEGKTFQHSANNNFMYMLSMVQADWYMFADQDDVWNSDKIEIMMQIAKKENENHAPVLLFSDMIVVGSDLHVISDSFMSYCNINPRRTKLNQVISENIAAGCTCLFNNSLAKQTLRLENTSSLFHHDWWLVCVASATGKIVYVDKALIKYRQHSNNEVGAKKDNYLDYVKNLFMGQQVKKSKDRTERFVRQAIELSCVDFLHERDREMINSLKAFYDYGKIKRISVFLKYGIKRSKRNIWMYLTL</sequence>
<evidence type="ECO:0000259" key="1">
    <source>
        <dbReference type="Pfam" id="PF00535"/>
    </source>
</evidence>
<dbReference type="SUPFAM" id="SSF53448">
    <property type="entry name" value="Nucleotide-diphospho-sugar transferases"/>
    <property type="match status" value="1"/>
</dbReference>
<name>A0A1M7RTU2_9FIRM</name>
<keyword evidence="2" id="KW-0808">Transferase</keyword>